<protein>
    <recommendedName>
        <fullName evidence="4">Methyltransferase domain-containing protein</fullName>
    </recommendedName>
</protein>
<dbReference type="Proteomes" id="UP000324832">
    <property type="component" value="Unassembled WGS sequence"/>
</dbReference>
<dbReference type="CDD" id="cd02440">
    <property type="entry name" value="AdoMet_MTases"/>
    <property type="match status" value="1"/>
</dbReference>
<dbReference type="PANTHER" id="PTHR11006">
    <property type="entry name" value="PROTEIN ARGININE N-METHYLTRANSFERASE"/>
    <property type="match status" value="1"/>
</dbReference>
<dbReference type="GO" id="GO:0042054">
    <property type="term" value="F:histone methyltransferase activity"/>
    <property type="evidence" value="ECO:0007669"/>
    <property type="project" value="TreeGrafter"/>
</dbReference>
<gene>
    <name evidence="2" type="ORF">LSINAPIS_LOCUS7633</name>
</gene>
<dbReference type="InterPro" id="IPR011990">
    <property type="entry name" value="TPR-like_helical_dom_sf"/>
</dbReference>
<organism evidence="2 3">
    <name type="scientific">Leptidea sinapis</name>
    <dbReference type="NCBI Taxonomy" id="189913"/>
    <lineage>
        <taxon>Eukaryota</taxon>
        <taxon>Metazoa</taxon>
        <taxon>Ecdysozoa</taxon>
        <taxon>Arthropoda</taxon>
        <taxon>Hexapoda</taxon>
        <taxon>Insecta</taxon>
        <taxon>Pterygota</taxon>
        <taxon>Neoptera</taxon>
        <taxon>Endopterygota</taxon>
        <taxon>Lepidoptera</taxon>
        <taxon>Glossata</taxon>
        <taxon>Ditrysia</taxon>
        <taxon>Papilionoidea</taxon>
        <taxon>Pieridae</taxon>
        <taxon>Dismorphiinae</taxon>
        <taxon>Leptidea</taxon>
    </lineage>
</organism>
<evidence type="ECO:0000256" key="1">
    <source>
        <dbReference type="ARBA" id="ARBA00022691"/>
    </source>
</evidence>
<proteinExistence type="predicted"/>
<dbReference type="GO" id="GO:0005634">
    <property type="term" value="C:nucleus"/>
    <property type="evidence" value="ECO:0007669"/>
    <property type="project" value="TreeGrafter"/>
</dbReference>
<evidence type="ECO:0008006" key="4">
    <source>
        <dbReference type="Google" id="ProtNLM"/>
    </source>
</evidence>
<dbReference type="PANTHER" id="PTHR11006:SF60">
    <property type="entry name" value="PROTEIN ARGININE N-METHYLTRANSFERASE 9"/>
    <property type="match status" value="1"/>
</dbReference>
<keyword evidence="1" id="KW-0949">S-adenosyl-L-methionine</keyword>
<dbReference type="AlphaFoldDB" id="A0A5E4QEB3"/>
<dbReference type="SUPFAM" id="SSF48452">
    <property type="entry name" value="TPR-like"/>
    <property type="match status" value="1"/>
</dbReference>
<accession>A0A5E4QEB3</accession>
<dbReference type="Gene3D" id="2.70.160.11">
    <property type="entry name" value="Hnrnp arginine n-methyltransferase1"/>
    <property type="match status" value="1"/>
</dbReference>
<keyword evidence="3" id="KW-1185">Reference proteome</keyword>
<dbReference type="InterPro" id="IPR029063">
    <property type="entry name" value="SAM-dependent_MTases_sf"/>
</dbReference>
<evidence type="ECO:0000313" key="2">
    <source>
        <dbReference type="EMBL" id="VVC96053.1"/>
    </source>
</evidence>
<dbReference type="InterPro" id="IPR025799">
    <property type="entry name" value="Arg_MeTrfase"/>
</dbReference>
<dbReference type="Gene3D" id="3.40.50.150">
    <property type="entry name" value="Vaccinia Virus protein VP39"/>
    <property type="match status" value="1"/>
</dbReference>
<dbReference type="SUPFAM" id="SSF53335">
    <property type="entry name" value="S-adenosyl-L-methionine-dependent methyltransferases"/>
    <property type="match status" value="1"/>
</dbReference>
<dbReference type="GO" id="GO:0016274">
    <property type="term" value="F:protein-arginine N-methyltransferase activity"/>
    <property type="evidence" value="ECO:0007669"/>
    <property type="project" value="InterPro"/>
</dbReference>
<dbReference type="Gene3D" id="1.25.40.10">
    <property type="entry name" value="Tetratricopeptide repeat domain"/>
    <property type="match status" value="1"/>
</dbReference>
<reference evidence="2 3" key="1">
    <citation type="submission" date="2017-07" db="EMBL/GenBank/DDBJ databases">
        <authorList>
            <person name="Talla V."/>
            <person name="Backstrom N."/>
        </authorList>
    </citation>
    <scope>NUCLEOTIDE SEQUENCE [LARGE SCALE GENOMIC DNA]</scope>
</reference>
<evidence type="ECO:0000313" key="3">
    <source>
        <dbReference type="Proteomes" id="UP000324832"/>
    </source>
</evidence>
<sequence>MSNVEDFNWREYIEYARQLSTVQCRYTKALDLYLMAFEKHPDAKYNYEDEFRVLLGKLNEMLASANKTDEIFNNFSRANVIFPGNMYLMNDLGKYLFKFGFYLEAWSQFQKALMVDGAFVNAEKNLNSVKNCLVERWHFRMLNDDIRNDAYHSSIKEIVKSDDIVFDLGSGTGLLSLYVSECKPKFITACDSSEVMANISNLVLSDAVDKDNKYLVINKKSTELTENVNNKKHTILVTELFDAGLFGEHVLPALSHAWKNFLHVDARIIPSIAKFYIIGAQCKELMSKYQVCSSVKKILNISPWNIHVLQNEDTYDCEDIYMFKNLKYMTNSECVLSVDFNNVNSIDDILENSEPINVELTPRESGEVNCYIGWFNLILSGAHTLTTDPRSSDRATAWQQAIFYDFLPKHVDKGGKFNCEFSFGSGKLSLIPDLSVTRISPEAIRFLNDTELMNNIMNCLGLVCVYLGQIMEISTMSIIDLSPFPMFGFQMLKRGAKSLVCWARTELDQQFIEEVFKINKIDLSKVTYLIGDDWGKHSFGKKKYHAIFCIMLEPGGDIDEWFWEICQYLKQSHLSSEGLFLPHKVSVIAQIAQCNWLNITNRVYDENVGYPQISEHINKFQVSQNFGIDYSLLDYTALTMPVELGDVSNMVANVLSVPVVENGDANCILCWYNIELLEGLGEMSTKRPCCFIDGTAFLANPSISMRKGDVANILHCADPDGSLKMMIDLEAIA</sequence>
<name>A0A5E4QEB3_9NEOP</name>
<dbReference type="EMBL" id="FZQP02002548">
    <property type="protein sequence ID" value="VVC96053.1"/>
    <property type="molecule type" value="Genomic_DNA"/>
</dbReference>